<sequence>MDGGQPPKFRKLRTAKARLTNQLAVCLRVKPSTQHTAKTFPCMSRGVFVDAARSVGCPVLQADYDADGDIAVVARTFCELTGLNASQLPLLATLLGNDFIDAEEFFAIFYHNVIKKTECGRGRHPKIKGIISWLVEHKHLSGKALINKVLMLSKARERSNANTIHESIHNYIDLKSNLISHVQTRLSLKSHKDRAPRPLPQWLVNAYRHHYISHEVADILTQRYFISPPHVEDPMLDSAYGVVRPLVACVFTMLWQSSLRKKGDGAKERAKVGKSINECANVGNLIKERANVGKSIKECANVGKSINECANVGNLIKERANVGKSINECANVGMVIKDGGKERMGDNFGVNVGMVIKDGGNERMGDNFGGNERMCDNVDGVNERMCDNFGVKKNINPKTEEIENLEIGGIKKPQTKEIENLENGTEEKLEKNGAPKIPQTEEISEKSEKAGALKKPQTEEILEPGALKKPRNPNIKKYKKNKNGPPTRPHSTASLKWYIRRGYTLWADKVVLTFDEGLPSLNDVAKMSAGDKKSVFYHALQSRLDLLDLDLPSDLEIILECVVYWYRVGRKVKNGAAISYTHVLTVLVCVFMFYVIDGKVGRRRTSKDFKTRLRRRVEGESELEREIEGEGGKVREKEREVEGGEVGENEREGEEVREKEREGGNERELDGEGGVEGEGEEVREKEREEETEMSEKETQKTEKESKEKEMSETEKETKESEKETKEGETEMSEKETEKSEKESKESEKETEKSEKESVPKFCDPISVTHLLSTLTTEECVRASYHLREYHHMDHSVTDSTYDR</sequence>
<dbReference type="InterPro" id="IPR026832">
    <property type="entry name" value="Asteroid"/>
</dbReference>
<dbReference type="AlphaFoldDB" id="A0AAE1EXM5"/>
<feature type="region of interest" description="Disordered" evidence="1">
    <location>
        <begin position="620"/>
        <end position="763"/>
    </location>
</feature>
<comment type="caution">
    <text evidence="3">The sequence shown here is derived from an EMBL/GenBank/DDBJ whole genome shotgun (WGS) entry which is preliminary data.</text>
</comment>
<proteinExistence type="predicted"/>
<feature type="transmembrane region" description="Helical" evidence="2">
    <location>
        <begin position="577"/>
        <end position="596"/>
    </location>
</feature>
<accession>A0AAE1EXM5</accession>
<evidence type="ECO:0000313" key="4">
    <source>
        <dbReference type="Proteomes" id="UP001286313"/>
    </source>
</evidence>
<protein>
    <submittedName>
        <fullName evidence="3">Uncharacterized protein</fullName>
    </submittedName>
</protein>
<evidence type="ECO:0000256" key="1">
    <source>
        <dbReference type="SAM" id="MobiDB-lite"/>
    </source>
</evidence>
<feature type="compositionally biased region" description="Basic and acidic residues" evidence="1">
    <location>
        <begin position="422"/>
        <end position="433"/>
    </location>
</feature>
<dbReference type="PANTHER" id="PTHR15665:SF1">
    <property type="entry name" value="PROTEIN ASTEROID HOMOLOG 1"/>
    <property type="match status" value="1"/>
</dbReference>
<reference evidence="3" key="1">
    <citation type="submission" date="2023-10" db="EMBL/GenBank/DDBJ databases">
        <title>Genome assemblies of two species of porcelain crab, Petrolisthes cinctipes and Petrolisthes manimaculis (Anomura: Porcellanidae).</title>
        <authorList>
            <person name="Angst P."/>
        </authorList>
    </citation>
    <scope>NUCLEOTIDE SEQUENCE</scope>
    <source>
        <strain evidence="3">PB745_01</strain>
        <tissue evidence="3">Gill</tissue>
    </source>
</reference>
<feature type="non-terminal residue" evidence="3">
    <location>
        <position position="1"/>
    </location>
</feature>
<feature type="compositionally biased region" description="Basic residues" evidence="1">
    <location>
        <begin position="468"/>
        <end position="482"/>
    </location>
</feature>
<organism evidence="3 4">
    <name type="scientific">Petrolisthes cinctipes</name>
    <name type="common">Flat porcelain crab</name>
    <dbReference type="NCBI Taxonomy" id="88211"/>
    <lineage>
        <taxon>Eukaryota</taxon>
        <taxon>Metazoa</taxon>
        <taxon>Ecdysozoa</taxon>
        <taxon>Arthropoda</taxon>
        <taxon>Crustacea</taxon>
        <taxon>Multicrustacea</taxon>
        <taxon>Malacostraca</taxon>
        <taxon>Eumalacostraca</taxon>
        <taxon>Eucarida</taxon>
        <taxon>Decapoda</taxon>
        <taxon>Pleocyemata</taxon>
        <taxon>Anomura</taxon>
        <taxon>Galatheoidea</taxon>
        <taxon>Porcellanidae</taxon>
        <taxon>Petrolisthes</taxon>
    </lineage>
</organism>
<dbReference type="PANTHER" id="PTHR15665">
    <property type="entry name" value="ASTEROID PROTEIN"/>
    <property type="match status" value="1"/>
</dbReference>
<keyword evidence="4" id="KW-1185">Reference proteome</keyword>
<keyword evidence="2" id="KW-0812">Transmembrane</keyword>
<evidence type="ECO:0000256" key="2">
    <source>
        <dbReference type="SAM" id="Phobius"/>
    </source>
</evidence>
<dbReference type="Proteomes" id="UP001286313">
    <property type="component" value="Unassembled WGS sequence"/>
</dbReference>
<feature type="compositionally biased region" description="Basic and acidic residues" evidence="1">
    <location>
        <begin position="620"/>
        <end position="670"/>
    </location>
</feature>
<name>A0AAE1EXM5_PETCI</name>
<feature type="region of interest" description="Disordered" evidence="1">
    <location>
        <begin position="422"/>
        <end position="491"/>
    </location>
</feature>
<keyword evidence="2" id="KW-0472">Membrane</keyword>
<gene>
    <name evidence="3" type="ORF">Pcinc_030960</name>
</gene>
<dbReference type="EMBL" id="JAWQEG010004054">
    <property type="protein sequence ID" value="KAK3863246.1"/>
    <property type="molecule type" value="Genomic_DNA"/>
</dbReference>
<evidence type="ECO:0000313" key="3">
    <source>
        <dbReference type="EMBL" id="KAK3863246.1"/>
    </source>
</evidence>
<keyword evidence="2" id="KW-1133">Transmembrane helix</keyword>
<feature type="compositionally biased region" description="Basic and acidic residues" evidence="1">
    <location>
        <begin position="680"/>
        <end position="758"/>
    </location>
</feature>